<dbReference type="SUPFAM" id="SSF46458">
    <property type="entry name" value="Globin-like"/>
    <property type="match status" value="1"/>
</dbReference>
<dbReference type="InterPro" id="IPR009050">
    <property type="entry name" value="Globin-like_sf"/>
</dbReference>
<sequence>MTGVIDAAELRLLPVEMQGGMGEDEVFGFAFEVRGPFSDMPPRELPAPDTDAPLWQALGGDVRVRAVLEAFYTKVYDDALLAPFFVKVTKDRAISKQFSFMKQCVTGEKLYMGDRPRNAHHWMIITHELFDHRQRLMRETLQEHGIDGDLLQRWTALEEYFRPDIVKSAKLPRMLGDLPVASSGVTREVLGEGSVCDQCGAEIPAGATVLLHHHMGTISCGNCSN</sequence>
<evidence type="ECO:0000256" key="1">
    <source>
        <dbReference type="ARBA" id="ARBA00022448"/>
    </source>
</evidence>
<proteinExistence type="predicted"/>
<dbReference type="InterPro" id="IPR001486">
    <property type="entry name" value="Hemoglobin_trunc"/>
</dbReference>
<dbReference type="Pfam" id="PF01152">
    <property type="entry name" value="Bac_globin"/>
    <property type="match status" value="1"/>
</dbReference>
<evidence type="ECO:0008006" key="6">
    <source>
        <dbReference type="Google" id="ProtNLM"/>
    </source>
</evidence>
<comment type="caution">
    <text evidence="5">The sequence shown here is derived from an EMBL/GenBank/DDBJ whole genome shotgun (WGS) entry which is preliminary data.</text>
</comment>
<dbReference type="GO" id="GO:0046872">
    <property type="term" value="F:metal ion binding"/>
    <property type="evidence" value="ECO:0007669"/>
    <property type="project" value="UniProtKB-KW"/>
</dbReference>
<gene>
    <name evidence="5" type="ORF">SDC9_136447</name>
</gene>
<keyword evidence="3" id="KW-0479">Metal-binding</keyword>
<keyword evidence="1" id="KW-0813">Transport</keyword>
<protein>
    <recommendedName>
        <fullName evidence="6">Group 2 truncated hemoglobin YjbI</fullName>
    </recommendedName>
</protein>
<keyword evidence="2" id="KW-0349">Heme</keyword>
<evidence type="ECO:0000256" key="4">
    <source>
        <dbReference type="ARBA" id="ARBA00023004"/>
    </source>
</evidence>
<dbReference type="CDD" id="cd00454">
    <property type="entry name" value="TrHb1_N"/>
    <property type="match status" value="1"/>
</dbReference>
<dbReference type="GO" id="GO:0020037">
    <property type="term" value="F:heme binding"/>
    <property type="evidence" value="ECO:0007669"/>
    <property type="project" value="InterPro"/>
</dbReference>
<dbReference type="AlphaFoldDB" id="A0A645DJW4"/>
<name>A0A645DJW4_9ZZZZ</name>
<reference evidence="5" key="1">
    <citation type="submission" date="2019-08" db="EMBL/GenBank/DDBJ databases">
        <authorList>
            <person name="Kucharzyk K."/>
            <person name="Murdoch R.W."/>
            <person name="Higgins S."/>
            <person name="Loffler F."/>
        </authorList>
    </citation>
    <scope>NUCLEOTIDE SEQUENCE</scope>
</reference>
<dbReference type="EMBL" id="VSSQ01036780">
    <property type="protein sequence ID" value="MPM89338.1"/>
    <property type="molecule type" value="Genomic_DNA"/>
</dbReference>
<dbReference type="GO" id="GO:0019825">
    <property type="term" value="F:oxygen binding"/>
    <property type="evidence" value="ECO:0007669"/>
    <property type="project" value="InterPro"/>
</dbReference>
<keyword evidence="4" id="KW-0408">Iron</keyword>
<organism evidence="5">
    <name type="scientific">bioreactor metagenome</name>
    <dbReference type="NCBI Taxonomy" id="1076179"/>
    <lineage>
        <taxon>unclassified sequences</taxon>
        <taxon>metagenomes</taxon>
        <taxon>ecological metagenomes</taxon>
    </lineage>
</organism>
<dbReference type="Gene3D" id="1.10.490.10">
    <property type="entry name" value="Globins"/>
    <property type="match status" value="1"/>
</dbReference>
<evidence type="ECO:0000256" key="2">
    <source>
        <dbReference type="ARBA" id="ARBA00022617"/>
    </source>
</evidence>
<dbReference type="InterPro" id="IPR012292">
    <property type="entry name" value="Globin/Proto"/>
</dbReference>
<accession>A0A645DJW4</accession>
<evidence type="ECO:0000256" key="3">
    <source>
        <dbReference type="ARBA" id="ARBA00022723"/>
    </source>
</evidence>
<evidence type="ECO:0000313" key="5">
    <source>
        <dbReference type="EMBL" id="MPM89338.1"/>
    </source>
</evidence>